<organism evidence="2 3">
    <name type="scientific">Rotaria magnacalcarata</name>
    <dbReference type="NCBI Taxonomy" id="392030"/>
    <lineage>
        <taxon>Eukaryota</taxon>
        <taxon>Metazoa</taxon>
        <taxon>Spiralia</taxon>
        <taxon>Gnathifera</taxon>
        <taxon>Rotifera</taxon>
        <taxon>Eurotatoria</taxon>
        <taxon>Bdelloidea</taxon>
        <taxon>Philodinida</taxon>
        <taxon>Philodinidae</taxon>
        <taxon>Rotaria</taxon>
    </lineage>
</organism>
<dbReference type="PANTHER" id="PTHR21574:SF0">
    <property type="entry name" value="CENTROSOMAL PROTEIN OF 120 KDA"/>
    <property type="match status" value="1"/>
</dbReference>
<evidence type="ECO:0000256" key="1">
    <source>
        <dbReference type="SAM" id="Coils"/>
    </source>
</evidence>
<dbReference type="Proteomes" id="UP000681720">
    <property type="component" value="Unassembled WGS sequence"/>
</dbReference>
<comment type="caution">
    <text evidence="2">The sequence shown here is derived from an EMBL/GenBank/DDBJ whole genome shotgun (WGS) entry which is preliminary data.</text>
</comment>
<protein>
    <submittedName>
        <fullName evidence="2">Uncharacterized protein</fullName>
    </submittedName>
</protein>
<dbReference type="GO" id="GO:0005813">
    <property type="term" value="C:centrosome"/>
    <property type="evidence" value="ECO:0007669"/>
    <property type="project" value="TreeGrafter"/>
</dbReference>
<sequence length="419" mass="49779">VLKVEKQRCSSNVNGILGWRQTWTQILPVIGANTEKSGELLVTVILEDLGTLHLNSSTTPRPPSVPPHNLHLDAVFQRPHDDAHLQAAYELQLWKEGKELEFEKHLREVEAKKLYELMEAFKEKDRERESLLQKKMKEYGELEKQMKRALTDIEKREKHLNVKEQEIQRMQVDLKRDYDNKYVEIREASKRLQEQSEHHITLEKSKNQALDDEIIRLKRSVAEWEKRYREKEQDFFSYKEKQRSAPEIKLQSEINMLTLEKNELQRKLDASVISGERYKQQWLKALKEYQRLKQREQDQSKFQLQKQQQELEHMRLRYLAAEENEIMKSDHKQLENIKNELNKLKEVSSTPTVTGTLQSHVSDDNDHLEQVDQQLGVLIEHRDTLLQTGTYTHNDALIQELERRIQEAMKRKSSGSRYQ</sequence>
<dbReference type="InterPro" id="IPR039893">
    <property type="entry name" value="CEP120-like"/>
</dbReference>
<dbReference type="PANTHER" id="PTHR21574">
    <property type="entry name" value="CENTROSOMAL PROTEIN OF 120 KDA"/>
    <property type="match status" value="1"/>
</dbReference>
<evidence type="ECO:0000313" key="2">
    <source>
        <dbReference type="EMBL" id="CAF4313962.1"/>
    </source>
</evidence>
<accession>A0A8S2U051</accession>
<name>A0A8S2U051_9BILA</name>
<gene>
    <name evidence="2" type="ORF">GIL414_LOCUS26409</name>
</gene>
<dbReference type="AlphaFoldDB" id="A0A8S2U051"/>
<feature type="coiled-coil region" evidence="1">
    <location>
        <begin position="132"/>
        <end position="347"/>
    </location>
</feature>
<dbReference type="EMBL" id="CAJOBJ010038589">
    <property type="protein sequence ID" value="CAF4313962.1"/>
    <property type="molecule type" value="Genomic_DNA"/>
</dbReference>
<keyword evidence="1" id="KW-0175">Coiled coil</keyword>
<proteinExistence type="predicted"/>
<feature type="non-terminal residue" evidence="2">
    <location>
        <position position="1"/>
    </location>
</feature>
<dbReference type="GO" id="GO:1903724">
    <property type="term" value="P:positive regulation of centriole elongation"/>
    <property type="evidence" value="ECO:0007669"/>
    <property type="project" value="TreeGrafter"/>
</dbReference>
<evidence type="ECO:0000313" key="3">
    <source>
        <dbReference type="Proteomes" id="UP000681720"/>
    </source>
</evidence>
<reference evidence="2" key="1">
    <citation type="submission" date="2021-02" db="EMBL/GenBank/DDBJ databases">
        <authorList>
            <person name="Nowell W R."/>
        </authorList>
    </citation>
    <scope>NUCLEOTIDE SEQUENCE</scope>
</reference>